<dbReference type="PANTHER" id="PTHR11999:SF167">
    <property type="entry name" value="AROMATIC-L-AMINO-ACID DECARBOXYLASE"/>
    <property type="match status" value="1"/>
</dbReference>
<evidence type="ECO:0000313" key="13">
    <source>
        <dbReference type="EMBL" id="CAB3401576.1"/>
    </source>
</evidence>
<sequence>MVDFVANYWETLRDRTPLPDVKPGFLTSLVSDRAPDTPEDWSAIFDDIENVVVNGATHWQHPRFFAYFPTACSYQSIMADILSGGIAGIGFTWKSCPSMTELEMRSLDWLVDLLNLPEHFKNSHNGPGCGIIQSTASDSTAIAILAARAAQVEKIKQQTPKLLEWMAQTDLGKTVTSILGRINKTEPDDVIVPYYHDPSVFEKFIMYCSDQAHSSVEKGAMLAGVRLRKLKASRGLRDNYGIAADTLRAAIQEDRARGYVPFMLLATIGTTCSCGVDQLDQLGPICEAEGLFLHVDAAYAGSFAFCPEFAYLLKGIEYADSYNFNVHKAGMVNFDCSPMWLKNGTQIAKFFNVDALYLAHEYQSTASDYRHLQIALGRRFRSLKIWFVLRNLGVEKIREYLRRINDLGRMFAELIVEDGRFELFVPPHIGLTCFRLKNSTNADNEKLCNAINDDRRIHLVPSNVQGTFFIRLVVCSQLATAADIIFARDVIYELADALN</sequence>
<comment type="cofactor">
    <cofactor evidence="1 11 12">
        <name>pyridoxal 5'-phosphate</name>
        <dbReference type="ChEBI" id="CHEBI:597326"/>
    </cofactor>
</comment>
<dbReference type="SUPFAM" id="SSF53383">
    <property type="entry name" value="PLP-dependent transferases"/>
    <property type="match status" value="1"/>
</dbReference>
<keyword evidence="6 11" id="KW-0663">Pyridoxal phosphate</keyword>
<evidence type="ECO:0000256" key="8">
    <source>
        <dbReference type="ARBA" id="ARBA00038886"/>
    </source>
</evidence>
<organism evidence="13 14">
    <name type="scientific">Caenorhabditis bovis</name>
    <dbReference type="NCBI Taxonomy" id="2654633"/>
    <lineage>
        <taxon>Eukaryota</taxon>
        <taxon>Metazoa</taxon>
        <taxon>Ecdysozoa</taxon>
        <taxon>Nematoda</taxon>
        <taxon>Chromadorea</taxon>
        <taxon>Rhabditida</taxon>
        <taxon>Rhabditina</taxon>
        <taxon>Rhabditomorpha</taxon>
        <taxon>Rhabditoidea</taxon>
        <taxon>Rhabditidae</taxon>
        <taxon>Peloderinae</taxon>
        <taxon>Caenorhabditis</taxon>
    </lineage>
</organism>
<evidence type="ECO:0000256" key="11">
    <source>
        <dbReference type="PIRSR" id="PIRSR602129-50"/>
    </source>
</evidence>
<comment type="similarity">
    <text evidence="2 12">Belongs to the group II decarboxylase family.</text>
</comment>
<dbReference type="InterPro" id="IPR015422">
    <property type="entry name" value="PyrdxlP-dep_Trfase_small"/>
</dbReference>
<dbReference type="GO" id="GO:0030170">
    <property type="term" value="F:pyridoxal phosphate binding"/>
    <property type="evidence" value="ECO:0007669"/>
    <property type="project" value="InterPro"/>
</dbReference>
<dbReference type="Proteomes" id="UP000494206">
    <property type="component" value="Unassembled WGS sequence"/>
</dbReference>
<dbReference type="EMBL" id="CADEPM010000003">
    <property type="protein sequence ID" value="CAB3401576.1"/>
    <property type="molecule type" value="Genomic_DNA"/>
</dbReference>
<dbReference type="GO" id="GO:0019752">
    <property type="term" value="P:carboxylic acid metabolic process"/>
    <property type="evidence" value="ECO:0007669"/>
    <property type="project" value="InterPro"/>
</dbReference>
<feature type="modified residue" description="N6-(pyridoxal phosphate)lysine" evidence="11">
    <location>
        <position position="328"/>
    </location>
</feature>
<keyword evidence="5" id="KW-0210">Decarboxylase</keyword>
<dbReference type="InterPro" id="IPR010977">
    <property type="entry name" value="Aromatic_deC"/>
</dbReference>
<dbReference type="InterPro" id="IPR015424">
    <property type="entry name" value="PyrdxlP-dep_Trfase"/>
</dbReference>
<dbReference type="PANTHER" id="PTHR11999">
    <property type="entry name" value="GROUP II PYRIDOXAL-5-PHOSPHATE DECARBOXYLASE"/>
    <property type="match status" value="1"/>
</dbReference>
<comment type="caution">
    <text evidence="13">The sequence shown here is derived from an EMBL/GenBank/DDBJ whole genome shotgun (WGS) entry which is preliminary data.</text>
</comment>
<evidence type="ECO:0000313" key="14">
    <source>
        <dbReference type="Proteomes" id="UP000494206"/>
    </source>
</evidence>
<evidence type="ECO:0000256" key="5">
    <source>
        <dbReference type="ARBA" id="ARBA00022793"/>
    </source>
</evidence>
<keyword evidence="4" id="KW-0127">Catecholamine biosynthesis</keyword>
<dbReference type="GO" id="GO:0042427">
    <property type="term" value="P:serotonin biosynthetic process"/>
    <property type="evidence" value="ECO:0007669"/>
    <property type="project" value="TreeGrafter"/>
</dbReference>
<evidence type="ECO:0000256" key="6">
    <source>
        <dbReference type="ARBA" id="ARBA00022898"/>
    </source>
</evidence>
<evidence type="ECO:0000256" key="12">
    <source>
        <dbReference type="RuleBase" id="RU000382"/>
    </source>
</evidence>
<gene>
    <name evidence="13" type="ORF">CBOVIS_LOCUS4304</name>
</gene>
<evidence type="ECO:0000256" key="7">
    <source>
        <dbReference type="ARBA" id="ARBA00023239"/>
    </source>
</evidence>
<comment type="subunit">
    <text evidence="3">Homodimer.</text>
</comment>
<dbReference type="GO" id="GO:0006520">
    <property type="term" value="P:amino acid metabolic process"/>
    <property type="evidence" value="ECO:0007669"/>
    <property type="project" value="InterPro"/>
</dbReference>
<proteinExistence type="inferred from homology"/>
<dbReference type="OrthoDB" id="639767at2759"/>
<evidence type="ECO:0000256" key="1">
    <source>
        <dbReference type="ARBA" id="ARBA00001933"/>
    </source>
</evidence>
<evidence type="ECO:0000256" key="2">
    <source>
        <dbReference type="ARBA" id="ARBA00009533"/>
    </source>
</evidence>
<dbReference type="GO" id="GO:0005737">
    <property type="term" value="C:cytoplasm"/>
    <property type="evidence" value="ECO:0007669"/>
    <property type="project" value="TreeGrafter"/>
</dbReference>
<dbReference type="InterPro" id="IPR015421">
    <property type="entry name" value="PyrdxlP-dep_Trfase_major"/>
</dbReference>
<reference evidence="13 14" key="1">
    <citation type="submission" date="2020-04" db="EMBL/GenBank/DDBJ databases">
        <authorList>
            <person name="Laetsch R D."/>
            <person name="Stevens L."/>
            <person name="Kumar S."/>
            <person name="Blaxter L. M."/>
        </authorList>
    </citation>
    <scope>NUCLEOTIDE SEQUENCE [LARGE SCALE GENOMIC DNA]</scope>
</reference>
<dbReference type="Gene3D" id="1.20.1340.10">
    <property type="entry name" value="dopa decarboxylase, N-terminal domain"/>
    <property type="match status" value="1"/>
</dbReference>
<dbReference type="GO" id="GO:0004058">
    <property type="term" value="F:aromatic-L-amino-acid decarboxylase activity"/>
    <property type="evidence" value="ECO:0007669"/>
    <property type="project" value="UniProtKB-EC"/>
</dbReference>
<dbReference type="AlphaFoldDB" id="A0A8S1EK84"/>
<protein>
    <recommendedName>
        <fullName evidence="9">Aromatic-L-amino-acid decarboxylase</fullName>
        <ecNumber evidence="8">4.1.1.28</ecNumber>
    </recommendedName>
    <alternativeName>
        <fullName evidence="10">DOPA decarboxylase</fullName>
    </alternativeName>
</protein>
<name>A0A8S1EK84_9PELO</name>
<keyword evidence="14" id="KW-1185">Reference proteome</keyword>
<evidence type="ECO:0000256" key="4">
    <source>
        <dbReference type="ARBA" id="ARBA00022584"/>
    </source>
</evidence>
<evidence type="ECO:0000256" key="10">
    <source>
        <dbReference type="ARBA" id="ARBA00041275"/>
    </source>
</evidence>
<dbReference type="Gene3D" id="3.40.640.10">
    <property type="entry name" value="Type I PLP-dependent aspartate aminotransferase-like (Major domain)"/>
    <property type="match status" value="1"/>
</dbReference>
<dbReference type="EC" id="4.1.1.28" evidence="8"/>
<dbReference type="Pfam" id="PF00282">
    <property type="entry name" value="Pyridoxal_deC"/>
    <property type="match status" value="2"/>
</dbReference>
<evidence type="ECO:0000256" key="9">
    <source>
        <dbReference type="ARBA" id="ARBA00040968"/>
    </source>
</evidence>
<evidence type="ECO:0000256" key="3">
    <source>
        <dbReference type="ARBA" id="ARBA00011738"/>
    </source>
</evidence>
<dbReference type="InterPro" id="IPR002129">
    <property type="entry name" value="PyrdxlP-dep_de-COase"/>
</dbReference>
<dbReference type="PRINTS" id="PR00800">
    <property type="entry name" value="YHDCRBOXLASE"/>
</dbReference>
<dbReference type="GO" id="GO:0042423">
    <property type="term" value="P:catecholamine biosynthetic process"/>
    <property type="evidence" value="ECO:0007669"/>
    <property type="project" value="UniProtKB-KW"/>
</dbReference>
<dbReference type="Gene3D" id="3.90.1150.10">
    <property type="entry name" value="Aspartate Aminotransferase, domain 1"/>
    <property type="match status" value="1"/>
</dbReference>
<accession>A0A8S1EK84</accession>
<keyword evidence="7 12" id="KW-0456">Lyase</keyword>